<feature type="region of interest" description="Disordered" evidence="1">
    <location>
        <begin position="423"/>
        <end position="459"/>
    </location>
</feature>
<evidence type="ECO:0000256" key="1">
    <source>
        <dbReference type="SAM" id="MobiDB-lite"/>
    </source>
</evidence>
<dbReference type="GO" id="GO:0070124">
    <property type="term" value="P:mitochondrial translational initiation"/>
    <property type="evidence" value="ECO:0007669"/>
    <property type="project" value="TreeGrafter"/>
</dbReference>
<dbReference type="PANTHER" id="PTHR28058:SF1">
    <property type="entry name" value="SMALL RIBOSOMAL SUBUNIT PROTEIN BS1M"/>
    <property type="match status" value="1"/>
</dbReference>
<reference evidence="3" key="3">
    <citation type="submission" date="2025-08" db="UniProtKB">
        <authorList>
            <consortium name="RefSeq"/>
        </authorList>
    </citation>
    <scope>IDENTIFICATION</scope>
    <source>
        <strain evidence="3">NI907</strain>
    </source>
</reference>
<accession>A0A6P8B1D9</accession>
<dbReference type="GeneID" id="41961720"/>
<reference evidence="3" key="1">
    <citation type="journal article" date="2019" name="Mol. Biol. Evol.">
        <title>Blast fungal genomes show frequent chromosomal changes, gene gains and losses, and effector gene turnover.</title>
        <authorList>
            <person name="Gomez Luciano L.B."/>
            <person name="Jason Tsai I."/>
            <person name="Chuma I."/>
            <person name="Tosa Y."/>
            <person name="Chen Y.H."/>
            <person name="Li J.Y."/>
            <person name="Li M.Y."/>
            <person name="Jade Lu M.Y."/>
            <person name="Nakayashiki H."/>
            <person name="Li W.H."/>
        </authorList>
    </citation>
    <scope>NUCLEOTIDE SEQUENCE</scope>
    <source>
        <strain evidence="3">NI907</strain>
    </source>
</reference>
<dbReference type="OrthoDB" id="3913595at2759"/>
<evidence type="ECO:0000313" key="2">
    <source>
        <dbReference type="Proteomes" id="UP000515153"/>
    </source>
</evidence>
<protein>
    <recommendedName>
        <fullName evidence="4">37S ribosomal protein mrp51, mitochondrial</fullName>
    </recommendedName>
</protein>
<evidence type="ECO:0000313" key="3">
    <source>
        <dbReference type="RefSeq" id="XP_030980864.1"/>
    </source>
</evidence>
<keyword evidence="2" id="KW-1185">Reference proteome</keyword>
<feature type="compositionally biased region" description="Basic and acidic residues" evidence="1">
    <location>
        <begin position="439"/>
        <end position="449"/>
    </location>
</feature>
<dbReference type="KEGG" id="pgri:PgNI_06791"/>
<proteinExistence type="predicted"/>
<dbReference type="Pfam" id="PF11709">
    <property type="entry name" value="Mit_ribos_Mrp51"/>
    <property type="match status" value="1"/>
</dbReference>
<dbReference type="InterPro" id="IPR016712">
    <property type="entry name" value="Rbsml_bS1m-like"/>
</dbReference>
<dbReference type="GO" id="GO:0005763">
    <property type="term" value="C:mitochondrial small ribosomal subunit"/>
    <property type="evidence" value="ECO:0007669"/>
    <property type="project" value="TreeGrafter"/>
</dbReference>
<dbReference type="AlphaFoldDB" id="A0A6P8B1D9"/>
<gene>
    <name evidence="3" type="ORF">PgNI_06791</name>
</gene>
<name>A0A6P8B1D9_PYRGI</name>
<evidence type="ECO:0008006" key="4">
    <source>
        <dbReference type="Google" id="ProtNLM"/>
    </source>
</evidence>
<dbReference type="RefSeq" id="XP_030980864.1">
    <property type="nucleotide sequence ID" value="XM_031126811.1"/>
</dbReference>
<dbReference type="Proteomes" id="UP000515153">
    <property type="component" value="Unplaced"/>
</dbReference>
<sequence length="459" mass="50490">MATSRSMSPGGALLRSSRMFSLPPPVPAQVNNIVNSSVNRSDTATLPYPTLQSITTPSAARRQGDWGFKRPFPLKSTTKSSTPLIRVKQVDTIEHVTDFASAADHTLSLEKFQEMNIPVVMPPFYDPANPSSQVPESMPRKSVFEESHDVTDIAPDKKHTMNAYRWKFDGPWLAGLSEGEFNKYLRAKVKPRRAEFRQWLKGIVAEEMNEQAITDSIEKGDGGEHVKLTAAEVTDEQLTHRIRELRADRVELYKLVGRFLDLAPIAPKTPKIPSFDVMRMNLRKPPPMNPYAEAGPPVTHPSAGISYLRTGSFVENHPLYGPQQSRRHVAGRVLLSSSNFGPANNNNFNVTIGLGGFVTKPPTGDNFWNNKAAGNRFDPAQVGGDKQYVEPLLAVVDSRGNIRVTAKASQPEGVVVAKQLDGAEVGEKNARPESSIEPAESRKTGREVYGDSGSYGFKA</sequence>
<organism evidence="2 3">
    <name type="scientific">Pyricularia grisea</name>
    <name type="common">Crabgrass-specific blast fungus</name>
    <name type="synonym">Magnaporthe grisea</name>
    <dbReference type="NCBI Taxonomy" id="148305"/>
    <lineage>
        <taxon>Eukaryota</taxon>
        <taxon>Fungi</taxon>
        <taxon>Dikarya</taxon>
        <taxon>Ascomycota</taxon>
        <taxon>Pezizomycotina</taxon>
        <taxon>Sordariomycetes</taxon>
        <taxon>Sordariomycetidae</taxon>
        <taxon>Magnaporthales</taxon>
        <taxon>Pyriculariaceae</taxon>
        <taxon>Pyricularia</taxon>
    </lineage>
</organism>
<reference evidence="3" key="2">
    <citation type="submission" date="2019-10" db="EMBL/GenBank/DDBJ databases">
        <authorList>
            <consortium name="NCBI Genome Project"/>
        </authorList>
    </citation>
    <scope>NUCLEOTIDE SEQUENCE</scope>
    <source>
        <strain evidence="3">NI907</strain>
    </source>
</reference>
<dbReference type="GO" id="GO:0003735">
    <property type="term" value="F:structural constituent of ribosome"/>
    <property type="evidence" value="ECO:0007669"/>
    <property type="project" value="TreeGrafter"/>
</dbReference>
<dbReference type="PANTHER" id="PTHR28058">
    <property type="entry name" value="37S RIBOSOMAL PROTEIN MRP51, MITOCHONDRIAL"/>
    <property type="match status" value="1"/>
</dbReference>